<keyword evidence="1" id="KW-0175">Coiled coil</keyword>
<reference evidence="2" key="2">
    <citation type="submission" date="2014-03" db="EMBL/GenBank/DDBJ databases">
        <authorList>
            <person name="Genoscope - CEA"/>
        </authorList>
    </citation>
    <scope>NUCLEOTIDE SEQUENCE</scope>
</reference>
<accession>A0A060YNL4</accession>
<evidence type="ECO:0000313" key="3">
    <source>
        <dbReference type="Proteomes" id="UP000193380"/>
    </source>
</evidence>
<gene>
    <name evidence="2" type="ORF">GSONMT00017930001</name>
</gene>
<evidence type="ECO:0000256" key="1">
    <source>
        <dbReference type="SAM" id="Coils"/>
    </source>
</evidence>
<name>A0A060YNL4_ONCMY</name>
<proteinExistence type="predicted"/>
<dbReference type="PaxDb" id="8022-A0A060YNL4"/>
<feature type="non-terminal residue" evidence="2">
    <location>
        <position position="146"/>
    </location>
</feature>
<evidence type="ECO:0000313" key="2">
    <source>
        <dbReference type="EMBL" id="CDQ93291.1"/>
    </source>
</evidence>
<sequence>MMVEANTQEYAFNFLQQSLKNKIQDAEEALEKQSLHAEGLSEKLWLSERQLEELAGAKETRDKRTSELSDTVFRLETELAEAQQRATQASAELSLHQKLRDGDQLRVKELEETILEKGQELQRAQQTVSRLQGQVDEDTGLTGLTI</sequence>
<dbReference type="AlphaFoldDB" id="A0A060YNL4"/>
<reference evidence="2" key="1">
    <citation type="journal article" date="2014" name="Nat. Commun.">
        <title>The rainbow trout genome provides novel insights into evolution after whole-genome duplication in vertebrates.</title>
        <authorList>
            <person name="Berthelot C."/>
            <person name="Brunet F."/>
            <person name="Chalopin D."/>
            <person name="Juanchich A."/>
            <person name="Bernard M."/>
            <person name="Noel B."/>
            <person name="Bento P."/>
            <person name="Da Silva C."/>
            <person name="Labadie K."/>
            <person name="Alberti A."/>
            <person name="Aury J.M."/>
            <person name="Louis A."/>
            <person name="Dehais P."/>
            <person name="Bardou P."/>
            <person name="Montfort J."/>
            <person name="Klopp C."/>
            <person name="Cabau C."/>
            <person name="Gaspin C."/>
            <person name="Thorgaard G.H."/>
            <person name="Boussaha M."/>
            <person name="Quillet E."/>
            <person name="Guyomard R."/>
            <person name="Galiana D."/>
            <person name="Bobe J."/>
            <person name="Volff J.N."/>
            <person name="Genet C."/>
            <person name="Wincker P."/>
            <person name="Jaillon O."/>
            <person name="Roest Crollius H."/>
            <person name="Guiguen Y."/>
        </authorList>
    </citation>
    <scope>NUCLEOTIDE SEQUENCE [LARGE SCALE GENOMIC DNA]</scope>
</reference>
<feature type="coiled-coil region" evidence="1">
    <location>
        <begin position="12"/>
        <end position="134"/>
    </location>
</feature>
<dbReference type="GO" id="GO:0150105">
    <property type="term" value="P:protein localization to cell-cell junction"/>
    <property type="evidence" value="ECO:0007669"/>
    <property type="project" value="TreeGrafter"/>
</dbReference>
<evidence type="ECO:0008006" key="4">
    <source>
        <dbReference type="Google" id="ProtNLM"/>
    </source>
</evidence>
<protein>
    <recommendedName>
        <fullName evidence="4">Myosin tail domain-containing protein</fullName>
    </recommendedName>
</protein>
<dbReference type="Proteomes" id="UP000193380">
    <property type="component" value="Unassembled WGS sequence"/>
</dbReference>
<organism evidence="2 3">
    <name type="scientific">Oncorhynchus mykiss</name>
    <name type="common">Rainbow trout</name>
    <name type="synonym">Salmo gairdneri</name>
    <dbReference type="NCBI Taxonomy" id="8022"/>
    <lineage>
        <taxon>Eukaryota</taxon>
        <taxon>Metazoa</taxon>
        <taxon>Chordata</taxon>
        <taxon>Craniata</taxon>
        <taxon>Vertebrata</taxon>
        <taxon>Euteleostomi</taxon>
        <taxon>Actinopterygii</taxon>
        <taxon>Neopterygii</taxon>
        <taxon>Teleostei</taxon>
        <taxon>Protacanthopterygii</taxon>
        <taxon>Salmoniformes</taxon>
        <taxon>Salmonidae</taxon>
        <taxon>Salmoninae</taxon>
        <taxon>Oncorhynchus</taxon>
    </lineage>
</organism>
<dbReference type="PANTHER" id="PTHR46349">
    <property type="entry name" value="CINGULIN-LIKE PROTEIN 1-RELATED"/>
    <property type="match status" value="1"/>
</dbReference>
<dbReference type="GO" id="GO:0005923">
    <property type="term" value="C:bicellular tight junction"/>
    <property type="evidence" value="ECO:0007669"/>
    <property type="project" value="TreeGrafter"/>
</dbReference>
<dbReference type="EMBL" id="FR914848">
    <property type="protein sequence ID" value="CDQ93291.1"/>
    <property type="molecule type" value="Genomic_DNA"/>
</dbReference>
<dbReference type="PANTHER" id="PTHR46349:SF2">
    <property type="entry name" value="CINGULIN-LIKE PROTEIN 1"/>
    <property type="match status" value="1"/>
</dbReference>